<dbReference type="RefSeq" id="WP_387960900.1">
    <property type="nucleotide sequence ID" value="NZ_JBHSGP010000005.1"/>
</dbReference>
<dbReference type="Proteomes" id="UP001595953">
    <property type="component" value="Unassembled WGS sequence"/>
</dbReference>
<reference evidence="3" key="1">
    <citation type="journal article" date="2019" name="Int. J. Syst. Evol. Microbiol.">
        <title>The Global Catalogue of Microorganisms (GCM) 10K type strain sequencing project: providing services to taxonomists for standard genome sequencing and annotation.</title>
        <authorList>
            <consortium name="The Broad Institute Genomics Platform"/>
            <consortium name="The Broad Institute Genome Sequencing Center for Infectious Disease"/>
            <person name="Wu L."/>
            <person name="Ma J."/>
        </authorList>
    </citation>
    <scope>NUCLEOTIDE SEQUENCE [LARGE SCALE GENOMIC DNA]</scope>
    <source>
        <strain evidence="3">CCUG 63682</strain>
    </source>
</reference>
<dbReference type="EMBL" id="JBHSGP010000005">
    <property type="protein sequence ID" value="MFC4721317.1"/>
    <property type="molecule type" value="Genomic_DNA"/>
</dbReference>
<keyword evidence="3" id="KW-1185">Reference proteome</keyword>
<name>A0ABV9MZC7_9FLAO</name>
<feature type="transmembrane region" description="Helical" evidence="1">
    <location>
        <begin position="26"/>
        <end position="48"/>
    </location>
</feature>
<keyword evidence="1" id="KW-0472">Membrane</keyword>
<keyword evidence="1" id="KW-0812">Transmembrane</keyword>
<proteinExistence type="predicted"/>
<feature type="transmembrane region" description="Helical" evidence="1">
    <location>
        <begin position="92"/>
        <end position="111"/>
    </location>
</feature>
<gene>
    <name evidence="2" type="ORF">ACFO5O_03205</name>
</gene>
<protein>
    <submittedName>
        <fullName evidence="2">Uncharacterized protein</fullName>
    </submittedName>
</protein>
<accession>A0ABV9MZC7</accession>
<sequence length="148" mass="17234">MKLHKLEACERTKLERFLNKVQLPHLYKSIGLAVVLLSFIGLTIIKFTQDNPDWVRPLLRQGMLIGLLVISLSREKIEDELIETLRSKSYALAFIISVVYTMLQPLVNYVVDLILVEKETPKDIGYVQVLLFMLLIQVMFFELLKRTR</sequence>
<comment type="caution">
    <text evidence="2">The sequence shown here is derived from an EMBL/GenBank/DDBJ whole genome shotgun (WGS) entry which is preliminary data.</text>
</comment>
<evidence type="ECO:0000256" key="1">
    <source>
        <dbReference type="SAM" id="Phobius"/>
    </source>
</evidence>
<keyword evidence="1" id="KW-1133">Transmembrane helix</keyword>
<evidence type="ECO:0000313" key="2">
    <source>
        <dbReference type="EMBL" id="MFC4721317.1"/>
    </source>
</evidence>
<organism evidence="2 3">
    <name type="scientific">Geojedonia litorea</name>
    <dbReference type="NCBI Taxonomy" id="1268269"/>
    <lineage>
        <taxon>Bacteria</taxon>
        <taxon>Pseudomonadati</taxon>
        <taxon>Bacteroidota</taxon>
        <taxon>Flavobacteriia</taxon>
        <taxon>Flavobacteriales</taxon>
        <taxon>Flavobacteriaceae</taxon>
        <taxon>Geojedonia</taxon>
    </lineage>
</organism>
<feature type="transmembrane region" description="Helical" evidence="1">
    <location>
        <begin position="123"/>
        <end position="144"/>
    </location>
</feature>
<evidence type="ECO:0000313" key="3">
    <source>
        <dbReference type="Proteomes" id="UP001595953"/>
    </source>
</evidence>